<keyword evidence="3" id="KW-1185">Reference proteome</keyword>
<evidence type="ECO:0008006" key="4">
    <source>
        <dbReference type="Google" id="ProtNLM"/>
    </source>
</evidence>
<feature type="transmembrane region" description="Helical" evidence="1">
    <location>
        <begin position="202"/>
        <end position="224"/>
    </location>
</feature>
<feature type="transmembrane region" description="Helical" evidence="1">
    <location>
        <begin position="82"/>
        <end position="109"/>
    </location>
</feature>
<evidence type="ECO:0000256" key="1">
    <source>
        <dbReference type="SAM" id="Phobius"/>
    </source>
</evidence>
<dbReference type="EMBL" id="JAEVFJ010000019">
    <property type="protein sequence ID" value="KAH8099594.1"/>
    <property type="molecule type" value="Genomic_DNA"/>
</dbReference>
<comment type="caution">
    <text evidence="2">The sequence shown here is derived from an EMBL/GenBank/DDBJ whole genome shotgun (WGS) entry which is preliminary data.</text>
</comment>
<name>A0A8K0UL94_9AGAR</name>
<reference evidence="2" key="1">
    <citation type="journal article" date="2021" name="New Phytol.">
        <title>Evolutionary innovations through gain and loss of genes in the ectomycorrhizal Boletales.</title>
        <authorList>
            <person name="Wu G."/>
            <person name="Miyauchi S."/>
            <person name="Morin E."/>
            <person name="Kuo A."/>
            <person name="Drula E."/>
            <person name="Varga T."/>
            <person name="Kohler A."/>
            <person name="Feng B."/>
            <person name="Cao Y."/>
            <person name="Lipzen A."/>
            <person name="Daum C."/>
            <person name="Hundley H."/>
            <person name="Pangilinan J."/>
            <person name="Johnson J."/>
            <person name="Barry K."/>
            <person name="LaButti K."/>
            <person name="Ng V."/>
            <person name="Ahrendt S."/>
            <person name="Min B."/>
            <person name="Choi I.G."/>
            <person name="Park H."/>
            <person name="Plett J.M."/>
            <person name="Magnuson J."/>
            <person name="Spatafora J.W."/>
            <person name="Nagy L.G."/>
            <person name="Henrissat B."/>
            <person name="Grigoriev I.V."/>
            <person name="Yang Z.L."/>
            <person name="Xu J."/>
            <person name="Martin F.M."/>
        </authorList>
    </citation>
    <scope>NUCLEOTIDE SEQUENCE</scope>
    <source>
        <strain evidence="2">KKN 215</strain>
    </source>
</reference>
<protein>
    <recommendedName>
        <fullName evidence="4">Transmembrane protein</fullName>
    </recommendedName>
</protein>
<proteinExistence type="predicted"/>
<dbReference type="AlphaFoldDB" id="A0A8K0UL94"/>
<gene>
    <name evidence="2" type="ORF">BXZ70DRAFT_942444</name>
</gene>
<accession>A0A8K0UL94</accession>
<feature type="transmembrane region" description="Helical" evidence="1">
    <location>
        <begin position="129"/>
        <end position="153"/>
    </location>
</feature>
<organism evidence="2 3">
    <name type="scientific">Cristinia sonorae</name>
    <dbReference type="NCBI Taxonomy" id="1940300"/>
    <lineage>
        <taxon>Eukaryota</taxon>
        <taxon>Fungi</taxon>
        <taxon>Dikarya</taxon>
        <taxon>Basidiomycota</taxon>
        <taxon>Agaricomycotina</taxon>
        <taxon>Agaricomycetes</taxon>
        <taxon>Agaricomycetidae</taxon>
        <taxon>Agaricales</taxon>
        <taxon>Pleurotineae</taxon>
        <taxon>Stephanosporaceae</taxon>
        <taxon>Cristinia</taxon>
    </lineage>
</organism>
<keyword evidence="1" id="KW-0472">Membrane</keyword>
<feature type="transmembrane region" description="Helical" evidence="1">
    <location>
        <begin position="587"/>
        <end position="606"/>
    </location>
</feature>
<evidence type="ECO:0000313" key="3">
    <source>
        <dbReference type="Proteomes" id="UP000813824"/>
    </source>
</evidence>
<dbReference type="OrthoDB" id="2646225at2759"/>
<sequence>MFPKVIKYLNPTALHISRYTMANTSYELQTLPSGGQSQSLLRSEECEEVPGTPNNDTLLIPSRRISQSPLPTVKPKRMLDKLFSAALIARSCLLPLVACTYLAFCYTVHTKSVPLKSSLFNTTPDNLGVIKSGVTSISIIIITIGLFPIHVLISDLRSEEFFRVVLDRPAGAPLYSVNGISNSSFGLIESLMVMVRRHCSPYFITAVITTLLSFVLATLAPAGLSVTTAYFDGELVAMSIGAIHRDDIMNFTAQFSQFADLTVSDELFSQAAAVAWIENNLGLPYSFEVSNGPNYVVPTPLNLRRDVATRWLSDVAILKPVCEWPQESPLSQRIDRNTPPEISFGFTAQDLNTTEFLDSLSDSNSINLWTQDWSSVRDTSSDSLVSSGMVAWTVGRCRAGCFDVDKQVDIDLTGIPVVTVIQPNFNESEPDSIFDVAFLHCYPNTVIETREVRHDGHGTLTVLDASYPHQHNLHPTQTNILLSNLLKLLYTAGGPSLGNAVSELGTQAQVSLFFGLNPINMSALGQRAFDAPPQILSLAPIENITATYARMLHSASKILLDGTVSRHYVPARLLTEQVVFSASLPQVIVSTVLFVLLCVVAVVSHFRRQRPKFTLFNVAVSLQGSDIPKIMSQVRDDAGREASESDMVATLGGRVVVASGGDGGALHLR</sequence>
<keyword evidence="1" id="KW-1133">Transmembrane helix</keyword>
<keyword evidence="1" id="KW-0812">Transmembrane</keyword>
<dbReference type="Proteomes" id="UP000813824">
    <property type="component" value="Unassembled WGS sequence"/>
</dbReference>
<evidence type="ECO:0000313" key="2">
    <source>
        <dbReference type="EMBL" id="KAH8099594.1"/>
    </source>
</evidence>